<protein>
    <submittedName>
        <fullName evidence="2">ICC-like protein phosphoesterase</fullName>
    </submittedName>
</protein>
<dbReference type="STRING" id="1297742.A176_006726"/>
<gene>
    <name evidence="2" type="ORF">A176_006726</name>
</gene>
<evidence type="ECO:0000313" key="3">
    <source>
        <dbReference type="Proteomes" id="UP000009026"/>
    </source>
</evidence>
<dbReference type="Proteomes" id="UP000009026">
    <property type="component" value="Chromosome"/>
</dbReference>
<evidence type="ECO:0000259" key="1">
    <source>
        <dbReference type="Pfam" id="PF00149"/>
    </source>
</evidence>
<dbReference type="PANTHER" id="PTHR43143:SF1">
    <property type="entry name" value="SERINE_THREONINE-PROTEIN PHOSPHATASE CPPED1"/>
    <property type="match status" value="1"/>
</dbReference>
<dbReference type="Gene3D" id="3.60.21.10">
    <property type="match status" value="1"/>
</dbReference>
<dbReference type="PANTHER" id="PTHR43143">
    <property type="entry name" value="METALLOPHOSPHOESTERASE, CALCINEURIN SUPERFAMILY"/>
    <property type="match status" value="1"/>
</dbReference>
<dbReference type="EMBL" id="CP012109">
    <property type="protein sequence ID" value="AKQ69814.1"/>
    <property type="molecule type" value="Genomic_DNA"/>
</dbReference>
<dbReference type="SUPFAM" id="SSF56300">
    <property type="entry name" value="Metallo-dependent phosphatases"/>
    <property type="match status" value="1"/>
</dbReference>
<evidence type="ECO:0000313" key="2">
    <source>
        <dbReference type="EMBL" id="AKQ69814.1"/>
    </source>
</evidence>
<accession>A0A0H4X3P4</accession>
<dbReference type="InterPro" id="IPR004843">
    <property type="entry name" value="Calcineurin-like_PHP"/>
</dbReference>
<dbReference type="InterPro" id="IPR029052">
    <property type="entry name" value="Metallo-depent_PP-like"/>
</dbReference>
<proteinExistence type="predicted"/>
<dbReference type="AlphaFoldDB" id="A0A0H4X3P4"/>
<dbReference type="Pfam" id="PF00149">
    <property type="entry name" value="Metallophos"/>
    <property type="match status" value="1"/>
</dbReference>
<organism evidence="2 3">
    <name type="scientific">Pseudomyxococcus hansupus</name>
    <dbReference type="NCBI Taxonomy" id="1297742"/>
    <lineage>
        <taxon>Bacteria</taxon>
        <taxon>Pseudomonadati</taxon>
        <taxon>Myxococcota</taxon>
        <taxon>Myxococcia</taxon>
        <taxon>Myxococcales</taxon>
        <taxon>Cystobacterineae</taxon>
        <taxon>Myxococcaceae</taxon>
        <taxon>Pseudomyxococcus</taxon>
    </lineage>
</organism>
<dbReference type="RefSeq" id="WP_002640219.1">
    <property type="nucleotide sequence ID" value="NZ_CP012109.1"/>
</dbReference>
<reference evidence="2 3" key="1">
    <citation type="journal article" date="2016" name="PLoS ONE">
        <title>Complete Genome Sequence and Comparative Genomics of a Novel Myxobacterium Myxococcus hansupus.</title>
        <authorList>
            <person name="Sharma G."/>
            <person name="Narwani T."/>
            <person name="Subramanian S."/>
        </authorList>
    </citation>
    <scope>NUCLEOTIDE SEQUENCE [LARGE SCALE GENOMIC DNA]</scope>
    <source>
        <strain evidence="3">mixupus</strain>
    </source>
</reference>
<dbReference type="GO" id="GO:0016787">
    <property type="term" value="F:hydrolase activity"/>
    <property type="evidence" value="ECO:0007669"/>
    <property type="project" value="InterPro"/>
</dbReference>
<dbReference type="PROSITE" id="PS51257">
    <property type="entry name" value="PROKAR_LIPOPROTEIN"/>
    <property type="match status" value="1"/>
</dbReference>
<feature type="domain" description="Calcineurin-like phosphoesterase" evidence="1">
    <location>
        <begin position="146"/>
        <end position="320"/>
    </location>
</feature>
<keyword evidence="3" id="KW-1185">Reference proteome</keyword>
<dbReference type="eggNOG" id="COG1409">
    <property type="taxonomic scope" value="Bacteria"/>
</dbReference>
<sequence>MRVGAKGWVLASLVVAGCGMRPSENRAIVDSKVGQAQQGGLTVAVADGLASVRELAPGSLVFWGNAPAFSTRIEVGADAPSSWMVTVRNAMPDAVLVAEEEGGAALTLEALPQALPTVKVWRVALRSGSTVRLSVAPPDAETREPFRFLSLADVQEALPRVGDIYERMRRDDSARFILFAGDLTESGTRDELLEFQERLEAGSRIPLYATLGNHETFTRDAAEYHALVGRGSQSFVFKGVRFTVLDSSNGTLDPWVEEQLDGWLESGRQGTHVVSMHVPPQDPVGLRGGGFANRGEAAGLVGKMARAGVDLTLYGHIHSYYSFTNAGIPAFIAGGGGALPETFDGVGRHYLAVDVSADDGLQQAALVRVD</sequence>
<dbReference type="PATRIC" id="fig|1297742.4.peg.6824"/>
<name>A0A0H4X3P4_9BACT</name>
<dbReference type="KEGG" id="mym:A176_006726"/>
<dbReference type="InterPro" id="IPR051918">
    <property type="entry name" value="STPP_CPPED1"/>
</dbReference>